<evidence type="ECO:0000256" key="8">
    <source>
        <dbReference type="ARBA" id="ARBA00048202"/>
    </source>
</evidence>
<evidence type="ECO:0000256" key="5">
    <source>
        <dbReference type="ARBA" id="ARBA00022857"/>
    </source>
</evidence>
<dbReference type="EC" id="7.1.1.1" evidence="3"/>
<name>A0A2R4MB89_9HYPH</name>
<dbReference type="SMART" id="SM01002">
    <property type="entry name" value="AlaDh_PNT_C"/>
    <property type="match status" value="1"/>
</dbReference>
<dbReference type="GO" id="GO:0008750">
    <property type="term" value="F:proton-translocating NAD(P)+ transhydrogenase activity"/>
    <property type="evidence" value="ECO:0007669"/>
    <property type="project" value="UniProtKB-EC"/>
</dbReference>
<accession>A0A2R4MB89</accession>
<dbReference type="SUPFAM" id="SSF52283">
    <property type="entry name" value="Formate/glycerate dehydrogenase catalytic domain-like"/>
    <property type="match status" value="1"/>
</dbReference>
<keyword evidence="6" id="KW-1278">Translocase</keyword>
<dbReference type="InterPro" id="IPR007886">
    <property type="entry name" value="AlaDH/PNT_N"/>
</dbReference>
<dbReference type="AlphaFoldDB" id="A0A2R4MB89"/>
<dbReference type="GO" id="GO:0006740">
    <property type="term" value="P:NADPH regeneration"/>
    <property type="evidence" value="ECO:0007669"/>
    <property type="project" value="TreeGrafter"/>
</dbReference>
<evidence type="ECO:0000256" key="6">
    <source>
        <dbReference type="ARBA" id="ARBA00022967"/>
    </source>
</evidence>
<dbReference type="PANTHER" id="PTHR10160:SF19">
    <property type="entry name" value="PROTON-TRANSLOCATING NAD(P)(+) TRANSHYDROGENASE"/>
    <property type="match status" value="1"/>
</dbReference>
<evidence type="ECO:0000313" key="15">
    <source>
        <dbReference type="Proteomes" id="UP000258927"/>
    </source>
</evidence>
<keyword evidence="15" id="KW-1185">Reference proteome</keyword>
<dbReference type="EMBL" id="CP021330">
    <property type="protein sequence ID" value="AVX03291.1"/>
    <property type="molecule type" value="Genomic_DNA"/>
</dbReference>
<dbReference type="NCBIfam" id="NF006942">
    <property type="entry name" value="PRK09424.1"/>
    <property type="match status" value="1"/>
</dbReference>
<evidence type="ECO:0000256" key="10">
    <source>
        <dbReference type="ARBA" id="ARBA00076996"/>
    </source>
</evidence>
<dbReference type="InterPro" id="IPR036291">
    <property type="entry name" value="NAD(P)-bd_dom_sf"/>
</dbReference>
<dbReference type="PANTHER" id="PTHR10160">
    <property type="entry name" value="NAD(P) TRANSHYDROGENASE"/>
    <property type="match status" value="1"/>
</dbReference>
<dbReference type="STRING" id="1122213.GCA_000423365_02039"/>
<dbReference type="Pfam" id="PF05222">
    <property type="entry name" value="AlaDh_PNT_N"/>
    <property type="match status" value="1"/>
</dbReference>
<evidence type="ECO:0000256" key="2">
    <source>
        <dbReference type="ARBA" id="ARBA00005689"/>
    </source>
</evidence>
<dbReference type="GO" id="GO:0016491">
    <property type="term" value="F:oxidoreductase activity"/>
    <property type="evidence" value="ECO:0007669"/>
    <property type="project" value="InterPro"/>
</dbReference>
<dbReference type="SMART" id="SM01003">
    <property type="entry name" value="AlaDh_PNT_N"/>
    <property type="match status" value="1"/>
</dbReference>
<evidence type="ECO:0000256" key="11">
    <source>
        <dbReference type="ARBA" id="ARBA00084087"/>
    </source>
</evidence>
<dbReference type="RefSeq" id="WP_027835006.1">
    <property type="nucleotide sequence ID" value="NZ_CP021330.1"/>
</dbReference>
<comment type="function">
    <text evidence="1">The transhydrogenation between NADH and NADP is coupled to respiration and ATP hydrolysis and functions as a proton pump across the membrane.</text>
</comment>
<dbReference type="Gene3D" id="3.40.50.720">
    <property type="entry name" value="NAD(P)-binding Rossmann-like Domain"/>
    <property type="match status" value="2"/>
</dbReference>
<evidence type="ECO:0000313" key="14">
    <source>
        <dbReference type="EMBL" id="AVX03291.1"/>
    </source>
</evidence>
<evidence type="ECO:0000259" key="12">
    <source>
        <dbReference type="SMART" id="SM01002"/>
    </source>
</evidence>
<protein>
    <recommendedName>
        <fullName evidence="9">NAD(P) transhydrogenase subunit alpha part 1</fullName>
        <ecNumber evidence="3">7.1.1.1</ecNumber>
    </recommendedName>
    <alternativeName>
        <fullName evidence="11">Nicotinamide nucleotide transhydrogenase subunit alpha 1</fullName>
    </alternativeName>
    <alternativeName>
        <fullName evidence="10">Pyridine nucleotide transhydrogenase subunit alpha 1</fullName>
    </alternativeName>
</protein>
<organism evidence="14 15">
    <name type="scientific">Maritalea myrionectae</name>
    <dbReference type="NCBI Taxonomy" id="454601"/>
    <lineage>
        <taxon>Bacteria</taxon>
        <taxon>Pseudomonadati</taxon>
        <taxon>Pseudomonadota</taxon>
        <taxon>Alphaproteobacteria</taxon>
        <taxon>Hyphomicrobiales</taxon>
        <taxon>Devosiaceae</taxon>
        <taxon>Maritalea</taxon>
    </lineage>
</organism>
<dbReference type="InterPro" id="IPR007698">
    <property type="entry name" value="AlaDH/PNT_NAD(H)-bd"/>
</dbReference>
<dbReference type="GO" id="GO:0005886">
    <property type="term" value="C:plasma membrane"/>
    <property type="evidence" value="ECO:0007669"/>
    <property type="project" value="TreeGrafter"/>
</dbReference>
<evidence type="ECO:0000256" key="7">
    <source>
        <dbReference type="ARBA" id="ARBA00023027"/>
    </source>
</evidence>
<dbReference type="SUPFAM" id="SSF51735">
    <property type="entry name" value="NAD(P)-binding Rossmann-fold domains"/>
    <property type="match status" value="1"/>
</dbReference>
<keyword evidence="7" id="KW-0520">NAD</keyword>
<evidence type="ECO:0000256" key="3">
    <source>
        <dbReference type="ARBA" id="ARBA00012943"/>
    </source>
</evidence>
<sequence length="380" mass="40417">MRIAVLREQTANETRVAVTPEVVAKYVGLGAKVAIEKGAGEESRLLDKDYKEAGASISTSAATAVKGADVVLTVRRPTVEQLKGAKKNALVMGMHDPFGHEKEIGALAKAGYALFTMEFMPRITRAQVMDVLSSQANLAGYQAVIEASYAFDRAFPMMMTAAGTIRPAKAFVMGAGVAGLQAIATAKRLGAAVSATDVRPAAKEQVESLGGKFVAVEDDEFKQAETAGGYAKEMSKEYQAKQAELVSAHIAKQDIVVTTALIPGRPAPKLITKAMVESMAPGSVIVDMAVERGGNVEVSKRGEVVDHKGVKVIGYENLPSRLAASASQLYAKNLYAFLETLIDKESQELAIDWEDELVVATNLSRDGAVVHSAFVEKKEA</sequence>
<dbReference type="InterPro" id="IPR008143">
    <property type="entry name" value="Ala_DH/PNT_CS2"/>
</dbReference>
<keyword evidence="5" id="KW-0521">NADP</keyword>
<dbReference type="PROSITE" id="PS00837">
    <property type="entry name" value="ALADH_PNT_2"/>
    <property type="match status" value="1"/>
</dbReference>
<evidence type="ECO:0000256" key="4">
    <source>
        <dbReference type="ARBA" id="ARBA00022741"/>
    </source>
</evidence>
<feature type="domain" description="Alanine dehydrogenase/pyridine nucleotide transhydrogenase N-terminal" evidence="13">
    <location>
        <begin position="4"/>
        <end position="139"/>
    </location>
</feature>
<comment type="catalytic activity">
    <reaction evidence="8">
        <text>NAD(+) + NADPH + H(+)(in) = NADH + NADP(+) + H(+)(out)</text>
        <dbReference type="Rhea" id="RHEA:47992"/>
        <dbReference type="ChEBI" id="CHEBI:15378"/>
        <dbReference type="ChEBI" id="CHEBI:57540"/>
        <dbReference type="ChEBI" id="CHEBI:57783"/>
        <dbReference type="ChEBI" id="CHEBI:57945"/>
        <dbReference type="ChEBI" id="CHEBI:58349"/>
        <dbReference type="EC" id="7.1.1.1"/>
    </reaction>
</comment>
<dbReference type="GO" id="GO:0050661">
    <property type="term" value="F:NADP binding"/>
    <property type="evidence" value="ECO:0007669"/>
    <property type="project" value="TreeGrafter"/>
</dbReference>
<comment type="similarity">
    <text evidence="2">Belongs to the AlaDH/PNT family.</text>
</comment>
<reference evidence="14 15" key="1">
    <citation type="submission" date="2017-05" db="EMBL/GenBank/DDBJ databases">
        <title>Genome Analysis of Maritalea myrionectae HL2708#5.</title>
        <authorList>
            <consortium name="Cotde Inc.-PKNU"/>
            <person name="Jang D."/>
            <person name="Oh H.-M."/>
        </authorList>
    </citation>
    <scope>NUCLEOTIDE SEQUENCE [LARGE SCALE GENOMIC DNA]</scope>
    <source>
        <strain evidence="14 15">HL2708#5</strain>
    </source>
</reference>
<dbReference type="Pfam" id="PF01262">
    <property type="entry name" value="AlaDh_PNT_C"/>
    <property type="match status" value="1"/>
</dbReference>
<evidence type="ECO:0000256" key="1">
    <source>
        <dbReference type="ARBA" id="ARBA00003943"/>
    </source>
</evidence>
<evidence type="ECO:0000256" key="9">
    <source>
        <dbReference type="ARBA" id="ARBA00071353"/>
    </source>
</evidence>
<proteinExistence type="inferred from homology"/>
<evidence type="ECO:0000259" key="13">
    <source>
        <dbReference type="SMART" id="SM01003"/>
    </source>
</evidence>
<dbReference type="CDD" id="cd05304">
    <property type="entry name" value="Rubrum_tdh"/>
    <property type="match status" value="1"/>
</dbReference>
<gene>
    <name evidence="14" type="ORF">MXMO3_00759</name>
</gene>
<dbReference type="FunFam" id="3.40.50.720:FF:000188">
    <property type="entry name" value="NAD(P) transhydrogenase alpha subunit 1"/>
    <property type="match status" value="1"/>
</dbReference>
<keyword evidence="4" id="KW-0547">Nucleotide-binding</keyword>
<feature type="domain" description="Alanine dehydrogenase/pyridine nucleotide transhydrogenase NAD(H)-binding" evidence="12">
    <location>
        <begin position="148"/>
        <end position="314"/>
    </location>
</feature>
<dbReference type="Proteomes" id="UP000258927">
    <property type="component" value="Chromosome"/>
</dbReference>
<dbReference type="KEGG" id="mmyr:MXMO3_00759"/>